<evidence type="ECO:0000256" key="2">
    <source>
        <dbReference type="ARBA" id="ARBA00038358"/>
    </source>
</evidence>
<dbReference type="RefSeq" id="WP_099035842.1">
    <property type="nucleotide sequence ID" value="NZ_BMGJ01000004.1"/>
</dbReference>
<dbReference type="PROSITE" id="PS51257">
    <property type="entry name" value="PROKAR_LIPOPROTEIN"/>
    <property type="match status" value="1"/>
</dbReference>
<organism evidence="4 5">
    <name type="scientific">Lacimicrobium alkaliphilum</name>
    <dbReference type="NCBI Taxonomy" id="1526571"/>
    <lineage>
        <taxon>Bacteria</taxon>
        <taxon>Pseudomonadati</taxon>
        <taxon>Pseudomonadota</taxon>
        <taxon>Gammaproteobacteria</taxon>
        <taxon>Alteromonadales</taxon>
        <taxon>Alteromonadaceae</taxon>
        <taxon>Lacimicrobium</taxon>
    </lineage>
</organism>
<dbReference type="EMBL" id="BMGJ01000004">
    <property type="protein sequence ID" value="GGD60365.1"/>
    <property type="molecule type" value="Genomic_DNA"/>
</dbReference>
<reference evidence="5" key="1">
    <citation type="journal article" date="2019" name="Int. J. Syst. Evol. Microbiol.">
        <title>The Global Catalogue of Microorganisms (GCM) 10K type strain sequencing project: providing services to taxonomists for standard genome sequencing and annotation.</title>
        <authorList>
            <consortium name="The Broad Institute Genomics Platform"/>
            <consortium name="The Broad Institute Genome Sequencing Center for Infectious Disease"/>
            <person name="Wu L."/>
            <person name="Ma J."/>
        </authorList>
    </citation>
    <scope>NUCLEOTIDE SEQUENCE [LARGE SCALE GENOMIC DNA]</scope>
    <source>
        <strain evidence="5">CGMCC 1.12923</strain>
    </source>
</reference>
<accession>A0ABQ1R6R5</accession>
<dbReference type="PANTHER" id="PTHR36845">
    <property type="entry name" value="HYDROLASE, PUTATIVE (AFU_ORTHOLOGUE AFUA_7G05090)-RELATED"/>
    <property type="match status" value="1"/>
</dbReference>
<evidence type="ECO:0000313" key="5">
    <source>
        <dbReference type="Proteomes" id="UP000614272"/>
    </source>
</evidence>
<feature type="chain" id="PRO_5045357698" description="Peptidase S8/S53 domain-containing protein" evidence="3">
    <location>
        <begin position="22"/>
        <end position="531"/>
    </location>
</feature>
<evidence type="ECO:0000256" key="3">
    <source>
        <dbReference type="SAM" id="SignalP"/>
    </source>
</evidence>
<dbReference type="Gene3D" id="1.50.10.10">
    <property type="match status" value="1"/>
</dbReference>
<evidence type="ECO:0000313" key="4">
    <source>
        <dbReference type="EMBL" id="GGD60365.1"/>
    </source>
</evidence>
<dbReference type="PANTHER" id="PTHR36845:SF1">
    <property type="entry name" value="HYDROLASE, PUTATIVE (AFU_ORTHOLOGUE AFUA_7G05090)-RELATED"/>
    <property type="match status" value="1"/>
</dbReference>
<dbReference type="Proteomes" id="UP000614272">
    <property type="component" value="Unassembled WGS sequence"/>
</dbReference>
<sequence>MIKFGIGAVVSLLVIVGSCKADSFSSAQAKANLDFALSQYVKMMEQVENKKHLKLPEICRQALSLCTPRALHQSEIQIEVPGKWTNGFYPGVFWKLLSVGSELSGMDETLEQQLFSHAVAHQQRLYPEAWRTDTHDLGFIVYDSFAEALAYKDLPELLRHRYRKALQQASASLYQRYMADYGVIRSWDWPSAIKFPVQSEQGIKQQAFELARPWQMPVIIDNMMNLELLLNSSEREHQQAAMSHGLQTLDNHYYTTTSSGEALTLAYHLYDYALKMPGNWQGLGNHSIWSRGQGWSLYGFATLLEQQPSSTLSDQQHALFLRHTQKLVDTLDVLLSQQPVPDWDLIAAQKDAADYVTDSKGLAYSPMQDLCPDQVDKTILPYRGYRPFRLDTALLKDSAKKQIMGLNSSAGEPLRAKEGFYPCGRDTTERNTGQIPKDSSAAAVLASALYRLALNPAWPEKQRVVVLADAIMSELTSNYLSQQNTASAAYHRGFVLTSATGNMPAASEIDTGIIYADFYFIEANQLKLNLQ</sequence>
<dbReference type="InterPro" id="IPR008928">
    <property type="entry name" value="6-hairpin_glycosidase_sf"/>
</dbReference>
<dbReference type="InterPro" id="IPR052369">
    <property type="entry name" value="UG_Glycosaminoglycan_Hydrolase"/>
</dbReference>
<keyword evidence="5" id="KW-1185">Reference proteome</keyword>
<gene>
    <name evidence="4" type="ORF">GCM10011357_14510</name>
</gene>
<proteinExistence type="inferred from homology"/>
<evidence type="ECO:0000256" key="1">
    <source>
        <dbReference type="ARBA" id="ARBA00022801"/>
    </source>
</evidence>
<dbReference type="SUPFAM" id="SSF48208">
    <property type="entry name" value="Six-hairpin glycosidases"/>
    <property type="match status" value="2"/>
</dbReference>
<comment type="caution">
    <text evidence="4">The sequence shown here is derived from an EMBL/GenBank/DDBJ whole genome shotgun (WGS) entry which is preliminary data.</text>
</comment>
<protein>
    <recommendedName>
        <fullName evidence="6">Peptidase S8/S53 domain-containing protein</fullName>
    </recommendedName>
</protein>
<feature type="signal peptide" evidence="3">
    <location>
        <begin position="1"/>
        <end position="21"/>
    </location>
</feature>
<keyword evidence="3" id="KW-0732">Signal</keyword>
<name>A0ABQ1R6R5_9ALTE</name>
<keyword evidence="1" id="KW-0378">Hydrolase</keyword>
<comment type="similarity">
    <text evidence="2">Belongs to the glycosyl hydrolase 88 family.</text>
</comment>
<dbReference type="InterPro" id="IPR012341">
    <property type="entry name" value="6hp_glycosidase-like_sf"/>
</dbReference>
<evidence type="ECO:0008006" key="6">
    <source>
        <dbReference type="Google" id="ProtNLM"/>
    </source>
</evidence>